<sequence length="142" mass="15833">MATHGFVTTPGDVRDKVEASVFRMAYSMTPFIAQHWGATGIKAITIDSMLNTFLTMPYMIKAYNKAEETGNWQEFTSNMVTQTVMNVGMALTTTGYPASHKANYLKAQANKIGMPYSQLKSVIDSFDKAYQPKTELQRTELA</sequence>
<comment type="caution">
    <text evidence="1">The sequence shown here is derived from an EMBL/GenBank/DDBJ whole genome shotgun (WGS) entry which is preliminary data.</text>
</comment>
<gene>
    <name evidence="1" type="ORF">S06H3_17244</name>
</gene>
<dbReference type="EMBL" id="BARV01008604">
    <property type="protein sequence ID" value="GAI05726.1"/>
    <property type="molecule type" value="Genomic_DNA"/>
</dbReference>
<accession>X1LIQ4</accession>
<organism evidence="1">
    <name type="scientific">marine sediment metagenome</name>
    <dbReference type="NCBI Taxonomy" id="412755"/>
    <lineage>
        <taxon>unclassified sequences</taxon>
        <taxon>metagenomes</taxon>
        <taxon>ecological metagenomes</taxon>
    </lineage>
</organism>
<name>X1LIQ4_9ZZZZ</name>
<dbReference type="AlphaFoldDB" id="X1LIQ4"/>
<proteinExistence type="predicted"/>
<feature type="non-terminal residue" evidence="1">
    <location>
        <position position="142"/>
    </location>
</feature>
<reference evidence="1" key="1">
    <citation type="journal article" date="2014" name="Front. Microbiol.">
        <title>High frequency of phylogenetically diverse reductive dehalogenase-homologous genes in deep subseafloor sedimentary metagenomes.</title>
        <authorList>
            <person name="Kawai M."/>
            <person name="Futagami T."/>
            <person name="Toyoda A."/>
            <person name="Takaki Y."/>
            <person name="Nishi S."/>
            <person name="Hori S."/>
            <person name="Arai W."/>
            <person name="Tsubouchi T."/>
            <person name="Morono Y."/>
            <person name="Uchiyama I."/>
            <person name="Ito T."/>
            <person name="Fujiyama A."/>
            <person name="Inagaki F."/>
            <person name="Takami H."/>
        </authorList>
    </citation>
    <scope>NUCLEOTIDE SEQUENCE</scope>
    <source>
        <strain evidence="1">Expedition CK06-06</strain>
    </source>
</reference>
<protein>
    <submittedName>
        <fullName evidence="1">Uncharacterized protein</fullName>
    </submittedName>
</protein>
<evidence type="ECO:0000313" key="1">
    <source>
        <dbReference type="EMBL" id="GAI05726.1"/>
    </source>
</evidence>